<evidence type="ECO:0000256" key="1">
    <source>
        <dbReference type="SAM" id="SignalP"/>
    </source>
</evidence>
<keyword evidence="3" id="KW-1185">Reference proteome</keyword>
<dbReference type="EMBL" id="CM000158">
    <property type="protein sequence ID" value="KRK00312.1"/>
    <property type="molecule type" value="Genomic_DNA"/>
</dbReference>
<accession>A0A0R1DT14</accession>
<organism evidence="2 3">
    <name type="scientific">Drosophila yakuba</name>
    <name type="common">Fruit fly</name>
    <dbReference type="NCBI Taxonomy" id="7245"/>
    <lineage>
        <taxon>Eukaryota</taxon>
        <taxon>Metazoa</taxon>
        <taxon>Ecdysozoa</taxon>
        <taxon>Arthropoda</taxon>
        <taxon>Hexapoda</taxon>
        <taxon>Insecta</taxon>
        <taxon>Pterygota</taxon>
        <taxon>Neoptera</taxon>
        <taxon>Endopterygota</taxon>
        <taxon>Diptera</taxon>
        <taxon>Brachycera</taxon>
        <taxon>Muscomorpha</taxon>
        <taxon>Ephydroidea</taxon>
        <taxon>Drosophilidae</taxon>
        <taxon>Drosophila</taxon>
        <taxon>Sophophora</taxon>
    </lineage>
</organism>
<proteinExistence type="predicted"/>
<feature type="signal peptide" evidence="1">
    <location>
        <begin position="1"/>
        <end position="20"/>
    </location>
</feature>
<protein>
    <submittedName>
        <fullName evidence="2">Uncharacterized protein, isoform A</fullName>
    </submittedName>
</protein>
<feature type="chain" id="PRO_5006402866" evidence="1">
    <location>
        <begin position="21"/>
        <end position="54"/>
    </location>
</feature>
<evidence type="ECO:0000313" key="3">
    <source>
        <dbReference type="Proteomes" id="UP000002282"/>
    </source>
</evidence>
<name>A0A0R1DT14_DROYA</name>
<evidence type="ECO:0000313" key="2">
    <source>
        <dbReference type="EMBL" id="KRK00312.1"/>
    </source>
</evidence>
<reference evidence="2 3" key="2">
    <citation type="journal article" date="2007" name="PLoS Biol.">
        <title>Principles of genome evolution in the Drosophila melanogaster species group.</title>
        <authorList>
            <person name="Ranz J.M."/>
            <person name="Maurin D."/>
            <person name="Chan Y.S."/>
            <person name="von Grotthuss M."/>
            <person name="Hillier L.W."/>
            <person name="Roote J."/>
            <person name="Ashburner M."/>
            <person name="Bergman C.M."/>
        </authorList>
    </citation>
    <scope>NUCLEOTIDE SEQUENCE [LARGE SCALE GENOMIC DNA]</scope>
    <source>
        <strain evidence="3">Tai18E2 / Tucson 14021-0261.01</strain>
    </source>
</reference>
<dbReference type="AlphaFoldDB" id="A0A0R1DT14"/>
<keyword evidence="1" id="KW-0732">Signal</keyword>
<sequence length="54" mass="5969">MQLAVKLLIVLLALFAAVSSRPYLPDYCDYDYGYGLVRAKGFGCWGGDSWGYGK</sequence>
<reference evidence="2 3" key="1">
    <citation type="journal article" date="2007" name="Nature">
        <title>Evolution of genes and genomes on the Drosophila phylogeny.</title>
        <authorList>
            <consortium name="Drosophila 12 Genomes Consortium"/>
            <person name="Clark A.G."/>
            <person name="Eisen M.B."/>
            <person name="Smith D.R."/>
            <person name="Bergman C.M."/>
            <person name="Oliver B."/>
            <person name="Markow T.A."/>
            <person name="Kaufman T.C."/>
            <person name="Kellis M."/>
            <person name="Gelbart W."/>
            <person name="Iyer V.N."/>
            <person name="Pollard D.A."/>
            <person name="Sackton T.B."/>
            <person name="Larracuente A.M."/>
            <person name="Singh N.D."/>
            <person name="Abad J.P."/>
            <person name="Abt D.N."/>
            <person name="Adryan B."/>
            <person name="Aguade M."/>
            <person name="Akashi H."/>
            <person name="Anderson W.W."/>
            <person name="Aquadro C.F."/>
            <person name="Ardell D.H."/>
            <person name="Arguello R."/>
            <person name="Artieri C.G."/>
            <person name="Barbash D.A."/>
            <person name="Barker D."/>
            <person name="Barsanti P."/>
            <person name="Batterham P."/>
            <person name="Batzoglou S."/>
            <person name="Begun D."/>
            <person name="Bhutkar A."/>
            <person name="Blanco E."/>
            <person name="Bosak S.A."/>
            <person name="Bradley R.K."/>
            <person name="Brand A.D."/>
            <person name="Brent M.R."/>
            <person name="Brooks A.N."/>
            <person name="Brown R.H."/>
            <person name="Butlin R.K."/>
            <person name="Caggese C."/>
            <person name="Calvi B.R."/>
            <person name="Bernardo de Carvalho A."/>
            <person name="Caspi A."/>
            <person name="Castrezana S."/>
            <person name="Celniker S.E."/>
            <person name="Chang J.L."/>
            <person name="Chapple C."/>
            <person name="Chatterji S."/>
            <person name="Chinwalla A."/>
            <person name="Civetta A."/>
            <person name="Clifton S.W."/>
            <person name="Comeron J.M."/>
            <person name="Costello J.C."/>
            <person name="Coyne J.A."/>
            <person name="Daub J."/>
            <person name="David R.G."/>
            <person name="Delcher A.L."/>
            <person name="Delehaunty K."/>
            <person name="Do C.B."/>
            <person name="Ebling H."/>
            <person name="Edwards K."/>
            <person name="Eickbush T."/>
            <person name="Evans J.D."/>
            <person name="Filipski A."/>
            <person name="Findeiss S."/>
            <person name="Freyhult E."/>
            <person name="Fulton L."/>
            <person name="Fulton R."/>
            <person name="Garcia A.C."/>
            <person name="Gardiner A."/>
            <person name="Garfield D.A."/>
            <person name="Garvin B.E."/>
            <person name="Gibson G."/>
            <person name="Gilbert D."/>
            <person name="Gnerre S."/>
            <person name="Godfrey J."/>
            <person name="Good R."/>
            <person name="Gotea V."/>
            <person name="Gravely B."/>
            <person name="Greenberg A.J."/>
            <person name="Griffiths-Jones S."/>
            <person name="Gross S."/>
            <person name="Guigo R."/>
            <person name="Gustafson E.A."/>
            <person name="Haerty W."/>
            <person name="Hahn M.W."/>
            <person name="Halligan D.L."/>
            <person name="Halpern A.L."/>
            <person name="Halter G.M."/>
            <person name="Han M.V."/>
            <person name="Heger A."/>
            <person name="Hillier L."/>
            <person name="Hinrichs A.S."/>
            <person name="Holmes I."/>
            <person name="Hoskins R.A."/>
            <person name="Hubisz M.J."/>
            <person name="Hultmark D."/>
            <person name="Huntley M.A."/>
            <person name="Jaffe D.B."/>
            <person name="Jagadeeshan S."/>
            <person name="Jeck W.R."/>
            <person name="Johnson J."/>
            <person name="Jones C.D."/>
            <person name="Jordan W.C."/>
            <person name="Karpen G.H."/>
            <person name="Kataoka E."/>
            <person name="Keightley P.D."/>
            <person name="Kheradpour P."/>
            <person name="Kirkness E.F."/>
            <person name="Koerich L.B."/>
            <person name="Kristiansen K."/>
            <person name="Kudrna D."/>
            <person name="Kulathinal R.J."/>
            <person name="Kumar S."/>
            <person name="Kwok R."/>
            <person name="Lander E."/>
            <person name="Langley C.H."/>
            <person name="Lapoint R."/>
            <person name="Lazzaro B.P."/>
            <person name="Lee S.J."/>
            <person name="Levesque L."/>
            <person name="Li R."/>
            <person name="Lin C.F."/>
            <person name="Lin M.F."/>
            <person name="Lindblad-Toh K."/>
            <person name="Llopart A."/>
            <person name="Long M."/>
            <person name="Low L."/>
            <person name="Lozovsky E."/>
            <person name="Lu J."/>
            <person name="Luo M."/>
            <person name="Machado C.A."/>
            <person name="Makalowski W."/>
            <person name="Marzo M."/>
            <person name="Matsuda M."/>
            <person name="Matzkin L."/>
            <person name="McAllister B."/>
            <person name="McBride C.S."/>
            <person name="McKernan B."/>
            <person name="McKernan K."/>
            <person name="Mendez-Lago M."/>
            <person name="Minx P."/>
            <person name="Mollenhauer M.U."/>
            <person name="Montooth K."/>
            <person name="Mount S.M."/>
            <person name="Mu X."/>
            <person name="Myers E."/>
            <person name="Negre B."/>
            <person name="Newfeld S."/>
            <person name="Nielsen R."/>
            <person name="Noor M.A."/>
            <person name="O'Grady P."/>
            <person name="Pachter L."/>
            <person name="Papaceit M."/>
            <person name="Parisi M.J."/>
            <person name="Parisi M."/>
            <person name="Parts L."/>
            <person name="Pedersen J.S."/>
            <person name="Pesole G."/>
            <person name="Phillippy A.M."/>
            <person name="Ponting C.P."/>
            <person name="Pop M."/>
            <person name="Porcelli D."/>
            <person name="Powell J.R."/>
            <person name="Prohaska S."/>
            <person name="Pruitt K."/>
            <person name="Puig M."/>
            <person name="Quesneville H."/>
            <person name="Ram K.R."/>
            <person name="Rand D."/>
            <person name="Rasmussen M.D."/>
            <person name="Reed L.K."/>
            <person name="Reenan R."/>
            <person name="Reily A."/>
            <person name="Remington K.A."/>
            <person name="Rieger T.T."/>
            <person name="Ritchie M.G."/>
            <person name="Robin C."/>
            <person name="Rogers Y.H."/>
            <person name="Rohde C."/>
            <person name="Rozas J."/>
            <person name="Rubenfield M.J."/>
            <person name="Ruiz A."/>
            <person name="Russo S."/>
            <person name="Salzberg S.L."/>
            <person name="Sanchez-Gracia A."/>
            <person name="Saranga D.J."/>
            <person name="Sato H."/>
            <person name="Schaeffer S.W."/>
            <person name="Schatz M.C."/>
            <person name="Schlenke T."/>
            <person name="Schwartz R."/>
            <person name="Segarra C."/>
            <person name="Singh R.S."/>
            <person name="Sirot L."/>
            <person name="Sirota M."/>
            <person name="Sisneros N.B."/>
            <person name="Smith C.D."/>
            <person name="Smith T.F."/>
            <person name="Spieth J."/>
            <person name="Stage D.E."/>
            <person name="Stark A."/>
            <person name="Stephan W."/>
            <person name="Strausberg R.L."/>
            <person name="Strempel S."/>
            <person name="Sturgill D."/>
            <person name="Sutton G."/>
            <person name="Sutton G.G."/>
            <person name="Tao W."/>
            <person name="Teichmann S."/>
            <person name="Tobari Y.N."/>
            <person name="Tomimura Y."/>
            <person name="Tsolas J.M."/>
            <person name="Valente V.L."/>
            <person name="Venter E."/>
            <person name="Venter J.C."/>
            <person name="Vicario S."/>
            <person name="Vieira F.G."/>
            <person name="Vilella A.J."/>
            <person name="Villasante A."/>
            <person name="Walenz B."/>
            <person name="Wang J."/>
            <person name="Wasserman M."/>
            <person name="Watts T."/>
            <person name="Wilson D."/>
            <person name="Wilson R.K."/>
            <person name="Wing R.A."/>
            <person name="Wolfner M.F."/>
            <person name="Wong A."/>
            <person name="Wong G.K."/>
            <person name="Wu C.I."/>
            <person name="Wu G."/>
            <person name="Yamamoto D."/>
            <person name="Yang H.P."/>
            <person name="Yang S.P."/>
            <person name="Yorke J.A."/>
            <person name="Yoshida K."/>
            <person name="Zdobnov E."/>
            <person name="Zhang P."/>
            <person name="Zhang Y."/>
            <person name="Zimin A.V."/>
            <person name="Baldwin J."/>
            <person name="Abdouelleil A."/>
            <person name="Abdulkadir J."/>
            <person name="Abebe A."/>
            <person name="Abera B."/>
            <person name="Abreu J."/>
            <person name="Acer S.C."/>
            <person name="Aftuck L."/>
            <person name="Alexander A."/>
            <person name="An P."/>
            <person name="Anderson E."/>
            <person name="Anderson S."/>
            <person name="Arachi H."/>
            <person name="Azer M."/>
            <person name="Bachantsang P."/>
            <person name="Barry A."/>
            <person name="Bayul T."/>
            <person name="Berlin A."/>
            <person name="Bessette D."/>
            <person name="Bloom T."/>
            <person name="Blye J."/>
            <person name="Boguslavskiy L."/>
            <person name="Bonnet C."/>
            <person name="Boukhgalter B."/>
            <person name="Bourzgui I."/>
            <person name="Brown A."/>
            <person name="Cahill P."/>
            <person name="Channer S."/>
            <person name="Cheshatsang Y."/>
            <person name="Chuda L."/>
            <person name="Citroen M."/>
            <person name="Collymore A."/>
            <person name="Cooke P."/>
            <person name="Costello M."/>
            <person name="D'Aco K."/>
            <person name="Daza R."/>
            <person name="De Haan G."/>
            <person name="DeGray S."/>
            <person name="DeMaso C."/>
            <person name="Dhargay N."/>
            <person name="Dooley K."/>
            <person name="Dooley E."/>
            <person name="Doricent M."/>
            <person name="Dorje P."/>
            <person name="Dorjee K."/>
            <person name="Dupes A."/>
            <person name="Elong R."/>
            <person name="Falk J."/>
            <person name="Farina A."/>
            <person name="Faro S."/>
            <person name="Ferguson D."/>
            <person name="Fisher S."/>
            <person name="Foley C.D."/>
            <person name="Franke A."/>
            <person name="Friedrich D."/>
            <person name="Gadbois L."/>
            <person name="Gearin G."/>
            <person name="Gearin C.R."/>
            <person name="Giannoukos G."/>
            <person name="Goode T."/>
            <person name="Graham J."/>
            <person name="Grandbois E."/>
            <person name="Grewal S."/>
            <person name="Gyaltsen K."/>
            <person name="Hafez N."/>
            <person name="Hagos B."/>
            <person name="Hall J."/>
            <person name="Henson C."/>
            <person name="Hollinger A."/>
            <person name="Honan T."/>
            <person name="Huard M.D."/>
            <person name="Hughes L."/>
            <person name="Hurhula B."/>
            <person name="Husby M.E."/>
            <person name="Kamat A."/>
            <person name="Kanga B."/>
            <person name="Kashin S."/>
            <person name="Khazanovich D."/>
            <person name="Kisner P."/>
            <person name="Lance K."/>
            <person name="Lara M."/>
            <person name="Lee W."/>
            <person name="Lennon N."/>
            <person name="Letendre F."/>
            <person name="LeVine R."/>
            <person name="Lipovsky A."/>
            <person name="Liu X."/>
            <person name="Liu J."/>
            <person name="Liu S."/>
            <person name="Lokyitsang T."/>
            <person name="Lokyitsang Y."/>
            <person name="Lubonja R."/>
            <person name="Lui A."/>
            <person name="MacDonald P."/>
            <person name="Magnisalis V."/>
            <person name="Maru K."/>
            <person name="Matthews C."/>
            <person name="McCusker W."/>
            <person name="McDonough S."/>
            <person name="Mehta T."/>
            <person name="Meldrim J."/>
            <person name="Meneus L."/>
            <person name="Mihai O."/>
            <person name="Mihalev A."/>
            <person name="Mihova T."/>
            <person name="Mittelman R."/>
            <person name="Mlenga V."/>
            <person name="Montmayeur A."/>
            <person name="Mulrain L."/>
            <person name="Navidi A."/>
            <person name="Naylor J."/>
            <person name="Negash T."/>
            <person name="Nguyen T."/>
            <person name="Nguyen N."/>
            <person name="Nicol R."/>
            <person name="Norbu C."/>
            <person name="Norbu N."/>
            <person name="Novod N."/>
            <person name="O'Neill B."/>
            <person name="Osman S."/>
            <person name="Markiewicz E."/>
            <person name="Oyono O.L."/>
            <person name="Patti C."/>
            <person name="Phunkhang P."/>
            <person name="Pierre F."/>
            <person name="Priest M."/>
            <person name="Raghuraman S."/>
            <person name="Rege F."/>
            <person name="Reyes R."/>
            <person name="Rise C."/>
            <person name="Rogov P."/>
            <person name="Ross K."/>
            <person name="Ryan E."/>
            <person name="Settipalli S."/>
            <person name="Shea T."/>
            <person name="Sherpa N."/>
            <person name="Shi L."/>
            <person name="Shih D."/>
            <person name="Sparrow T."/>
            <person name="Spaulding J."/>
            <person name="Stalker J."/>
            <person name="Stange-Thomann N."/>
            <person name="Stavropoulos S."/>
            <person name="Stone C."/>
            <person name="Strader C."/>
            <person name="Tesfaye S."/>
            <person name="Thomson T."/>
            <person name="Thoulutsang Y."/>
            <person name="Thoulutsang D."/>
            <person name="Topham K."/>
            <person name="Topping I."/>
            <person name="Tsamla T."/>
            <person name="Vassiliev H."/>
            <person name="Vo A."/>
            <person name="Wangchuk T."/>
            <person name="Wangdi T."/>
            <person name="Weiand M."/>
            <person name="Wilkinson J."/>
            <person name="Wilson A."/>
            <person name="Yadav S."/>
            <person name="Young G."/>
            <person name="Yu Q."/>
            <person name="Zembek L."/>
            <person name="Zhong D."/>
            <person name="Zimmer A."/>
            <person name="Zwirko Z."/>
            <person name="Jaffe D.B."/>
            <person name="Alvarez P."/>
            <person name="Brockman W."/>
            <person name="Butler J."/>
            <person name="Chin C."/>
            <person name="Gnerre S."/>
            <person name="Grabherr M."/>
            <person name="Kleber M."/>
            <person name="Mauceli E."/>
            <person name="MacCallum I."/>
        </authorList>
    </citation>
    <scope>NUCLEOTIDE SEQUENCE [LARGE SCALE GENOMIC DNA]</scope>
    <source>
        <strain evidence="3">Tai18E2 / Tucson 14021-0261.01</strain>
    </source>
</reference>
<gene>
    <name evidence="2" type="primary">Dyak\GE28910</name>
    <name evidence="2" type="synonym">GE28910</name>
    <name evidence="2" type="ORF">Dyak_GE28910</name>
</gene>
<dbReference type="Proteomes" id="UP000002282">
    <property type="component" value="Chromosome 2R"/>
</dbReference>